<feature type="signal peptide" evidence="4">
    <location>
        <begin position="1"/>
        <end position="32"/>
    </location>
</feature>
<name>A0ABP7WSA8_9ACTN</name>
<proteinExistence type="inferred from homology"/>
<dbReference type="SUPFAM" id="SSF53850">
    <property type="entry name" value="Periplasmic binding protein-like II"/>
    <property type="match status" value="1"/>
</dbReference>
<dbReference type="Proteomes" id="UP001500683">
    <property type="component" value="Unassembled WGS sequence"/>
</dbReference>
<protein>
    <submittedName>
        <fullName evidence="5">Sugar ABC transporter substrate-binding protein</fullName>
    </submittedName>
</protein>
<feature type="chain" id="PRO_5046301230" evidence="4">
    <location>
        <begin position="33"/>
        <end position="463"/>
    </location>
</feature>
<dbReference type="PROSITE" id="PS51257">
    <property type="entry name" value="PROKAR_LIPOPROTEIN"/>
    <property type="match status" value="1"/>
</dbReference>
<dbReference type="InterPro" id="IPR050490">
    <property type="entry name" value="Bact_solute-bd_prot1"/>
</dbReference>
<comment type="similarity">
    <text evidence="1">Belongs to the bacterial solute-binding protein 1 family.</text>
</comment>
<dbReference type="EMBL" id="BAAAZG010000052">
    <property type="protein sequence ID" value="GAA4095673.1"/>
    <property type="molecule type" value="Genomic_DNA"/>
</dbReference>
<organism evidence="5 6">
    <name type="scientific">Actinomadura miaoliensis</name>
    <dbReference type="NCBI Taxonomy" id="430685"/>
    <lineage>
        <taxon>Bacteria</taxon>
        <taxon>Bacillati</taxon>
        <taxon>Actinomycetota</taxon>
        <taxon>Actinomycetes</taxon>
        <taxon>Streptosporangiales</taxon>
        <taxon>Thermomonosporaceae</taxon>
        <taxon>Actinomadura</taxon>
    </lineage>
</organism>
<comment type="caution">
    <text evidence="5">The sequence shown here is derived from an EMBL/GenBank/DDBJ whole genome shotgun (WGS) entry which is preliminary data.</text>
</comment>
<evidence type="ECO:0000256" key="2">
    <source>
        <dbReference type="ARBA" id="ARBA00022448"/>
    </source>
</evidence>
<dbReference type="CDD" id="cd13585">
    <property type="entry name" value="PBP2_TMBP_like"/>
    <property type="match status" value="1"/>
</dbReference>
<evidence type="ECO:0000313" key="6">
    <source>
        <dbReference type="Proteomes" id="UP001500683"/>
    </source>
</evidence>
<accession>A0ABP7WSA8</accession>
<dbReference type="RefSeq" id="WP_344955906.1">
    <property type="nucleotide sequence ID" value="NZ_BAAAZG010000052.1"/>
</dbReference>
<reference evidence="6" key="1">
    <citation type="journal article" date="2019" name="Int. J. Syst. Evol. Microbiol.">
        <title>The Global Catalogue of Microorganisms (GCM) 10K type strain sequencing project: providing services to taxonomists for standard genome sequencing and annotation.</title>
        <authorList>
            <consortium name="The Broad Institute Genomics Platform"/>
            <consortium name="The Broad Institute Genome Sequencing Center for Infectious Disease"/>
            <person name="Wu L."/>
            <person name="Ma J."/>
        </authorList>
    </citation>
    <scope>NUCLEOTIDE SEQUENCE [LARGE SCALE GENOMIC DNA]</scope>
    <source>
        <strain evidence="6">JCM 16702</strain>
    </source>
</reference>
<sequence>MRLALLRRRATPPVALALACALLAGGCGSARADRDLTEVVRTGAVDDLGLLTGKPYGGQKIRLLICCNTAAQFLGLRERTAKEFTPRTGIQVEWANIPYESFLQKIVAESALGTGTYDLVGWTDAFGASIRAGVQPLDGVMKRTGMTLDDFPPPFQEAATAGDPKGTTYGIPFRGYAYALYYRKDEYAELGLKPPETWDEYIAQLEKLKANDSRHPLAGQYGRGSGQNLFTWLSMLWSNGGDLFDKDGRVAFDGPQGIEATEKYISMIRKRYSPPESANWTETDATQSMEQGNANTVLTWTWQYDDFTDPLKVKPDVAKNVTPAQLPGWPGKPRVSYGMTWLMGVLRSSEKQGAAWEYIKWLTHPRTERAVALDKSDPKKATGVTVHVSNMLDEQVNKANGGVPRLQEAALRNGRIIPTSIDWPQIQDALEVAINKMAHGADVRTELAAAADRIRQINDGEGN</sequence>
<dbReference type="PANTHER" id="PTHR43649">
    <property type="entry name" value="ARABINOSE-BINDING PROTEIN-RELATED"/>
    <property type="match status" value="1"/>
</dbReference>
<dbReference type="Pfam" id="PF01547">
    <property type="entry name" value="SBP_bac_1"/>
    <property type="match status" value="1"/>
</dbReference>
<keyword evidence="2" id="KW-0813">Transport</keyword>
<keyword evidence="6" id="KW-1185">Reference proteome</keyword>
<dbReference type="Gene3D" id="3.40.190.10">
    <property type="entry name" value="Periplasmic binding protein-like II"/>
    <property type="match status" value="2"/>
</dbReference>
<keyword evidence="3 4" id="KW-0732">Signal</keyword>
<gene>
    <name evidence="5" type="ORF">GCM10022214_68620</name>
</gene>
<evidence type="ECO:0000313" key="5">
    <source>
        <dbReference type="EMBL" id="GAA4095673.1"/>
    </source>
</evidence>
<dbReference type="PANTHER" id="PTHR43649:SF34">
    <property type="entry name" value="ABC TRANSPORTER PERIPLASMIC-BINDING PROTEIN YCJN-RELATED"/>
    <property type="match status" value="1"/>
</dbReference>
<evidence type="ECO:0000256" key="4">
    <source>
        <dbReference type="SAM" id="SignalP"/>
    </source>
</evidence>
<evidence type="ECO:0000256" key="3">
    <source>
        <dbReference type="ARBA" id="ARBA00022729"/>
    </source>
</evidence>
<dbReference type="InterPro" id="IPR006059">
    <property type="entry name" value="SBP"/>
</dbReference>
<evidence type="ECO:0000256" key="1">
    <source>
        <dbReference type="ARBA" id="ARBA00008520"/>
    </source>
</evidence>